<protein>
    <submittedName>
        <fullName evidence="2">Uncharacterized protein LOC111117230</fullName>
    </submittedName>
</protein>
<organism evidence="1 2">
    <name type="scientific">Crassostrea virginica</name>
    <name type="common">Eastern oyster</name>
    <dbReference type="NCBI Taxonomy" id="6565"/>
    <lineage>
        <taxon>Eukaryota</taxon>
        <taxon>Metazoa</taxon>
        <taxon>Spiralia</taxon>
        <taxon>Lophotrochozoa</taxon>
        <taxon>Mollusca</taxon>
        <taxon>Bivalvia</taxon>
        <taxon>Autobranchia</taxon>
        <taxon>Pteriomorphia</taxon>
        <taxon>Ostreida</taxon>
        <taxon>Ostreoidea</taxon>
        <taxon>Ostreidae</taxon>
        <taxon>Crassostrea</taxon>
    </lineage>
</organism>
<proteinExistence type="predicted"/>
<accession>A0A8B8C8D5</accession>
<reference evidence="2" key="1">
    <citation type="submission" date="2025-08" db="UniProtKB">
        <authorList>
            <consortium name="RefSeq"/>
        </authorList>
    </citation>
    <scope>IDENTIFICATION</scope>
    <source>
        <tissue evidence="2">Whole sample</tissue>
    </source>
</reference>
<dbReference type="Gene3D" id="2.120.10.30">
    <property type="entry name" value="TolB, C-terminal domain"/>
    <property type="match status" value="1"/>
</dbReference>
<evidence type="ECO:0000313" key="2">
    <source>
        <dbReference type="RefSeq" id="XP_022312008.1"/>
    </source>
</evidence>
<name>A0A8B8C8D5_CRAVI</name>
<dbReference type="PANTHER" id="PTHR24104">
    <property type="entry name" value="E3 UBIQUITIN-PROTEIN LIGASE NHLRC1-RELATED"/>
    <property type="match status" value="1"/>
</dbReference>
<evidence type="ECO:0000313" key="1">
    <source>
        <dbReference type="Proteomes" id="UP000694844"/>
    </source>
</evidence>
<dbReference type="RefSeq" id="XP_022312008.1">
    <property type="nucleotide sequence ID" value="XM_022456300.1"/>
</dbReference>
<dbReference type="Proteomes" id="UP000694844">
    <property type="component" value="Chromosome 10"/>
</dbReference>
<dbReference type="GO" id="GO:0061630">
    <property type="term" value="F:ubiquitin protein ligase activity"/>
    <property type="evidence" value="ECO:0007669"/>
    <property type="project" value="TreeGrafter"/>
</dbReference>
<dbReference type="GO" id="GO:0000209">
    <property type="term" value="P:protein polyubiquitination"/>
    <property type="evidence" value="ECO:0007669"/>
    <property type="project" value="TreeGrafter"/>
</dbReference>
<dbReference type="GO" id="GO:0043161">
    <property type="term" value="P:proteasome-mediated ubiquitin-dependent protein catabolic process"/>
    <property type="evidence" value="ECO:0007669"/>
    <property type="project" value="TreeGrafter"/>
</dbReference>
<dbReference type="GeneID" id="111117230"/>
<dbReference type="InterPro" id="IPR011042">
    <property type="entry name" value="6-blade_b-propeller_TolB-like"/>
</dbReference>
<dbReference type="SUPFAM" id="SSF101898">
    <property type="entry name" value="NHL repeat"/>
    <property type="match status" value="1"/>
</dbReference>
<dbReference type="PANTHER" id="PTHR24104:SF50">
    <property type="entry name" value="SMP-30_GLUCONOLACTONASE_LRE-LIKE REGION DOMAIN-CONTAINING PROTEIN"/>
    <property type="match status" value="1"/>
</dbReference>
<sequence>MATSTSWAQDVITCDLCDKATQQFCNNCQVNLSETCVKKHRDEFKTLVHEIVPFLERKIQLLFPECRNTPVRDKGKELSIEIGGYRVTLKQISQPSLSTDVSLLTTGIGGVRVIATIPTTYNCLCGVACLGEAEAWVYGKNKTITHIDIHGVVKNTVTTTCPYWPNGILVTRGRELIYSHDNSDTVTIVRDGKSQTLITAPKGWTPGGLCCTRSGDILVPVFKESSRRTENKIVRYKGNYIIQEISNDGRGNPIFKDGMHTSMFLSENNNGDGWVSDGNTGTVIVVDNDEHVCVPDANYVVVVDMEGRVRFRYDGTSAKRGMSFDPRGIVTDDLSQIIVADFNNECLHILDKNGHLLRCVDDCGLEELNGLSLDSEGKLWVGLEKSG</sequence>
<dbReference type="AlphaFoldDB" id="A0A8B8C8D5"/>
<dbReference type="KEGG" id="cvn:111117230"/>
<dbReference type="OrthoDB" id="6064205at2759"/>
<gene>
    <name evidence="2" type="primary">LOC111117230</name>
</gene>
<keyword evidence="1" id="KW-1185">Reference proteome</keyword>
<dbReference type="InterPro" id="IPR050952">
    <property type="entry name" value="TRIM-NHL_E3_ligases"/>
</dbReference>